<evidence type="ECO:0000313" key="3">
    <source>
        <dbReference type="Proteomes" id="UP001139451"/>
    </source>
</evidence>
<proteinExistence type="predicted"/>
<dbReference type="RefSeq" id="WP_254291836.1">
    <property type="nucleotide sequence ID" value="NZ_JAMLDX010000003.1"/>
</dbReference>
<organism evidence="2 3">
    <name type="scientific">Sphingomonas tagetis</name>
    <dbReference type="NCBI Taxonomy" id="2949092"/>
    <lineage>
        <taxon>Bacteria</taxon>
        <taxon>Pseudomonadati</taxon>
        <taxon>Pseudomonadota</taxon>
        <taxon>Alphaproteobacteria</taxon>
        <taxon>Sphingomonadales</taxon>
        <taxon>Sphingomonadaceae</taxon>
        <taxon>Sphingomonas</taxon>
    </lineage>
</organism>
<dbReference type="Proteomes" id="UP001139451">
    <property type="component" value="Unassembled WGS sequence"/>
</dbReference>
<dbReference type="EMBL" id="JAMLDX010000003">
    <property type="protein sequence ID" value="MCP3729736.1"/>
    <property type="molecule type" value="Genomic_DNA"/>
</dbReference>
<dbReference type="AlphaFoldDB" id="A0A9X2HEP4"/>
<evidence type="ECO:0008006" key="4">
    <source>
        <dbReference type="Google" id="ProtNLM"/>
    </source>
</evidence>
<comment type="caution">
    <text evidence="2">The sequence shown here is derived from an EMBL/GenBank/DDBJ whole genome shotgun (WGS) entry which is preliminary data.</text>
</comment>
<accession>A0A9X2HEP4</accession>
<protein>
    <recommendedName>
        <fullName evidence="4">Lipoprotein</fullName>
    </recommendedName>
</protein>
<keyword evidence="3" id="KW-1185">Reference proteome</keyword>
<feature type="region of interest" description="Disordered" evidence="1">
    <location>
        <begin position="69"/>
        <end position="112"/>
    </location>
</feature>
<dbReference type="PROSITE" id="PS51257">
    <property type="entry name" value="PROKAR_LIPOPROTEIN"/>
    <property type="match status" value="1"/>
</dbReference>
<name>A0A9X2HEP4_9SPHN</name>
<sequence length="112" mass="11183">MRADQPSKGTGSGGFAMLFALAIAGCDSGDSGANGTIVAPAATPAAAPAPLRAAPGNTIGADRIERVVIQPPPANPTPAATMRPRKAFADPPLPPELQDDGGLMPLPPPPRK</sequence>
<evidence type="ECO:0000256" key="1">
    <source>
        <dbReference type="SAM" id="MobiDB-lite"/>
    </source>
</evidence>
<evidence type="ECO:0000313" key="2">
    <source>
        <dbReference type="EMBL" id="MCP3729736.1"/>
    </source>
</evidence>
<reference evidence="2" key="1">
    <citation type="submission" date="2022-05" db="EMBL/GenBank/DDBJ databases">
        <title>Sphingomonas sp. strain MG17 Genome sequencing and assembly.</title>
        <authorList>
            <person name="Kim I."/>
        </authorList>
    </citation>
    <scope>NUCLEOTIDE SEQUENCE</scope>
    <source>
        <strain evidence="2">MG17</strain>
    </source>
</reference>
<gene>
    <name evidence="2" type="ORF">M9978_04770</name>
</gene>